<reference evidence="4 5" key="1">
    <citation type="submission" date="2015-12" db="EMBL/GenBank/DDBJ databases">
        <title>Dictyostelia acquired genes for synthesis and detection of signals that induce cell-type specialization by lateral gene transfer from prokaryotes.</title>
        <authorList>
            <person name="Gloeckner G."/>
            <person name="Schaap P."/>
        </authorList>
    </citation>
    <scope>NUCLEOTIDE SEQUENCE [LARGE SCALE GENOMIC DNA]</scope>
    <source>
        <strain evidence="4 5">TK</strain>
    </source>
</reference>
<accession>A0A151Z562</accession>
<dbReference type="OMA" id="GPTYFYD"/>
<feature type="domain" description="NmrA-like" evidence="3">
    <location>
        <begin position="5"/>
        <end position="291"/>
    </location>
</feature>
<sequence length="299" mass="32960">MSNNKKIISVFGATGAQGGSVARALLKAGYEVRAFTRNVDSEASKKLKEVGATLVKADISQPEQDLQKAIEGSYGVFLVTSFDGTPVNTEFEQGSKVANASLKANVKHLVFSGLSPCQAISNGKLYVAHFDEKFKVEEYLRKLSLDNAAFVTSFVYPPFYFQNFLSYYKPSKNEDGSYTISLPQDPKVPLDMSDITDIGAIVAAEFQHPEKYSGKVVPFSGSFLTGEEIVKVTGKTVKYNFIPTEVYAKLFPGAQELADMFEFFTHYGTFPTQDKTIAPTITKLSTLEDYLISTNFKLE</sequence>
<dbReference type="FunCoup" id="A0A151Z562">
    <property type="interactions" value="131"/>
</dbReference>
<keyword evidence="5" id="KW-1185">Reference proteome</keyword>
<evidence type="ECO:0000256" key="2">
    <source>
        <dbReference type="ARBA" id="ARBA00022857"/>
    </source>
</evidence>
<dbReference type="Proteomes" id="UP000076078">
    <property type="component" value="Unassembled WGS sequence"/>
</dbReference>
<dbReference type="AlphaFoldDB" id="A0A151Z562"/>
<dbReference type="GO" id="GO:0005634">
    <property type="term" value="C:nucleus"/>
    <property type="evidence" value="ECO:0007669"/>
    <property type="project" value="TreeGrafter"/>
</dbReference>
<evidence type="ECO:0000256" key="1">
    <source>
        <dbReference type="ARBA" id="ARBA00006328"/>
    </source>
</evidence>
<keyword evidence="2" id="KW-0521">NADP</keyword>
<dbReference type="SUPFAM" id="SSF51735">
    <property type="entry name" value="NAD(P)-binding Rossmann-fold domains"/>
    <property type="match status" value="1"/>
</dbReference>
<organism evidence="4 5">
    <name type="scientific">Tieghemostelium lacteum</name>
    <name type="common">Slime mold</name>
    <name type="synonym">Dictyostelium lacteum</name>
    <dbReference type="NCBI Taxonomy" id="361077"/>
    <lineage>
        <taxon>Eukaryota</taxon>
        <taxon>Amoebozoa</taxon>
        <taxon>Evosea</taxon>
        <taxon>Eumycetozoa</taxon>
        <taxon>Dictyostelia</taxon>
        <taxon>Dictyosteliales</taxon>
        <taxon>Raperosteliaceae</taxon>
        <taxon>Tieghemostelium</taxon>
    </lineage>
</organism>
<name>A0A151Z562_TIELA</name>
<evidence type="ECO:0000313" key="4">
    <source>
        <dbReference type="EMBL" id="KYQ89100.1"/>
    </source>
</evidence>
<dbReference type="STRING" id="361077.A0A151Z562"/>
<comment type="similarity">
    <text evidence="1">Belongs to the NmrA-type oxidoreductase family.</text>
</comment>
<dbReference type="Pfam" id="PF05368">
    <property type="entry name" value="NmrA"/>
    <property type="match status" value="1"/>
</dbReference>
<dbReference type="EMBL" id="LODT01000042">
    <property type="protein sequence ID" value="KYQ89100.1"/>
    <property type="molecule type" value="Genomic_DNA"/>
</dbReference>
<comment type="caution">
    <text evidence="4">The sequence shown here is derived from an EMBL/GenBank/DDBJ whole genome shotgun (WGS) entry which is preliminary data.</text>
</comment>
<evidence type="ECO:0000313" key="5">
    <source>
        <dbReference type="Proteomes" id="UP000076078"/>
    </source>
</evidence>
<protein>
    <submittedName>
        <fullName evidence="4">NmrA-like protein</fullName>
    </submittedName>
</protein>
<dbReference type="CDD" id="cd05251">
    <property type="entry name" value="NmrA_like_SDR_a"/>
    <property type="match status" value="1"/>
</dbReference>
<dbReference type="OrthoDB" id="3358371at2759"/>
<evidence type="ECO:0000259" key="3">
    <source>
        <dbReference type="Pfam" id="PF05368"/>
    </source>
</evidence>
<gene>
    <name evidence="4" type="ORF">DLAC_10332</name>
</gene>
<dbReference type="InterPro" id="IPR008030">
    <property type="entry name" value="NmrA-like"/>
</dbReference>
<dbReference type="InParanoid" id="A0A151Z562"/>
<dbReference type="Gene3D" id="3.40.50.720">
    <property type="entry name" value="NAD(P)-binding Rossmann-like Domain"/>
    <property type="match status" value="1"/>
</dbReference>
<dbReference type="Gene3D" id="3.90.25.10">
    <property type="entry name" value="UDP-galactose 4-epimerase, domain 1"/>
    <property type="match status" value="1"/>
</dbReference>
<proteinExistence type="inferred from homology"/>
<dbReference type="PANTHER" id="PTHR42748:SF7">
    <property type="entry name" value="NMRA LIKE REDOX SENSOR 1-RELATED"/>
    <property type="match status" value="1"/>
</dbReference>
<dbReference type="PANTHER" id="PTHR42748">
    <property type="entry name" value="NITROGEN METABOLITE REPRESSION PROTEIN NMRA FAMILY MEMBER"/>
    <property type="match status" value="1"/>
</dbReference>
<dbReference type="InterPro" id="IPR036291">
    <property type="entry name" value="NAD(P)-bd_dom_sf"/>
</dbReference>
<dbReference type="InterPro" id="IPR051164">
    <property type="entry name" value="NmrA-like_oxidored"/>
</dbReference>